<accession>A0A4C1T8Z5</accession>
<dbReference type="PROSITE" id="PS50105">
    <property type="entry name" value="SAM_DOMAIN"/>
    <property type="match status" value="1"/>
</dbReference>
<comment type="caution">
    <text evidence="2">The sequence shown here is derived from an EMBL/GenBank/DDBJ whole genome shotgun (WGS) entry which is preliminary data.</text>
</comment>
<dbReference type="InterPro" id="IPR001660">
    <property type="entry name" value="SAM"/>
</dbReference>
<name>A0A4C1T8Z5_EUMVA</name>
<feature type="domain" description="SAM" evidence="1">
    <location>
        <begin position="38"/>
        <end position="87"/>
    </location>
</feature>
<reference evidence="2 3" key="1">
    <citation type="journal article" date="2019" name="Commun. Biol.">
        <title>The bagworm genome reveals a unique fibroin gene that provides high tensile strength.</title>
        <authorList>
            <person name="Kono N."/>
            <person name="Nakamura H."/>
            <person name="Ohtoshi R."/>
            <person name="Tomita M."/>
            <person name="Numata K."/>
            <person name="Arakawa K."/>
        </authorList>
    </citation>
    <scope>NUCLEOTIDE SEQUENCE [LARGE SCALE GENOMIC DNA]</scope>
</reference>
<dbReference type="InterPro" id="IPR013761">
    <property type="entry name" value="SAM/pointed_sf"/>
</dbReference>
<dbReference type="OrthoDB" id="448455at2759"/>
<dbReference type="EMBL" id="BGZK01000043">
    <property type="protein sequence ID" value="GBP10902.1"/>
    <property type="molecule type" value="Genomic_DNA"/>
</dbReference>
<evidence type="ECO:0000259" key="1">
    <source>
        <dbReference type="PROSITE" id="PS50105"/>
    </source>
</evidence>
<dbReference type="Proteomes" id="UP000299102">
    <property type="component" value="Unassembled WGS sequence"/>
</dbReference>
<protein>
    <recommendedName>
        <fullName evidence="1">SAM domain-containing protein</fullName>
    </recommendedName>
</protein>
<keyword evidence="3" id="KW-1185">Reference proteome</keyword>
<dbReference type="SUPFAM" id="SSF47769">
    <property type="entry name" value="SAM/Pointed domain"/>
    <property type="match status" value="1"/>
</dbReference>
<evidence type="ECO:0000313" key="2">
    <source>
        <dbReference type="EMBL" id="GBP10902.1"/>
    </source>
</evidence>
<dbReference type="AlphaFoldDB" id="A0A4C1T8Z5"/>
<dbReference type="Gene3D" id="1.10.150.50">
    <property type="entry name" value="Transcription Factor, Ets-1"/>
    <property type="match status" value="1"/>
</dbReference>
<sequence length="244" mass="27410">MLEQLLTESDEVGLSMNNVKTKVIFKTAKVPILINGTITEYLEEYRKHNIGQCTLTELTDEDLIQLGVDDAEIRQKIINEVKNLPIYEEIRERDAPRRKRRPRAGRADCLFHSDSGRGPVTCCRSPAEVRAAFAHAHNKRNTESLETMKCYICLVLFCFASVETDDTVTEVYLMVPTFKNAEGDYCARFCSEAADLNACVILIAVEAVAGYSAELPCNITADDPDDRLTVLLWYRNGTDTAIYG</sequence>
<evidence type="ECO:0000313" key="3">
    <source>
        <dbReference type="Proteomes" id="UP000299102"/>
    </source>
</evidence>
<gene>
    <name evidence="2" type="ORF">EVAR_5477_1</name>
</gene>
<proteinExistence type="predicted"/>
<organism evidence="2 3">
    <name type="scientific">Eumeta variegata</name>
    <name type="common">Bagworm moth</name>
    <name type="synonym">Eumeta japonica</name>
    <dbReference type="NCBI Taxonomy" id="151549"/>
    <lineage>
        <taxon>Eukaryota</taxon>
        <taxon>Metazoa</taxon>
        <taxon>Ecdysozoa</taxon>
        <taxon>Arthropoda</taxon>
        <taxon>Hexapoda</taxon>
        <taxon>Insecta</taxon>
        <taxon>Pterygota</taxon>
        <taxon>Neoptera</taxon>
        <taxon>Endopterygota</taxon>
        <taxon>Lepidoptera</taxon>
        <taxon>Glossata</taxon>
        <taxon>Ditrysia</taxon>
        <taxon>Tineoidea</taxon>
        <taxon>Psychidae</taxon>
        <taxon>Oiketicinae</taxon>
        <taxon>Eumeta</taxon>
    </lineage>
</organism>
<dbReference type="Pfam" id="PF07647">
    <property type="entry name" value="SAM_2"/>
    <property type="match status" value="1"/>
</dbReference>